<dbReference type="InterPro" id="IPR016039">
    <property type="entry name" value="Thiolase-like"/>
</dbReference>
<dbReference type="GO" id="GO:0016746">
    <property type="term" value="F:acyltransferase activity"/>
    <property type="evidence" value="ECO:0007669"/>
    <property type="project" value="InterPro"/>
</dbReference>
<proteinExistence type="predicted"/>
<accession>A0A557Y0N6</accession>
<keyword evidence="2" id="KW-1185">Reference proteome</keyword>
<evidence type="ECO:0000313" key="1">
    <source>
        <dbReference type="EMBL" id="TVS92123.1"/>
    </source>
</evidence>
<sequence length="102" mass="10202">MPNTTGQCDVAVVGVGATPYYKRGGSLPKSITELAGEAILAACEDAGLPVTDVDGFAYYSGASAGYTEKMDTADFMETLGIPEVRFTAALTSGGGGSAVAIG</sequence>
<dbReference type="Gene3D" id="3.40.47.10">
    <property type="match status" value="1"/>
</dbReference>
<gene>
    <name evidence="1" type="ORF">FPZ47_01430</name>
</gene>
<feature type="non-terminal residue" evidence="1">
    <location>
        <position position="102"/>
    </location>
</feature>
<dbReference type="EMBL" id="VMQU01000004">
    <property type="protein sequence ID" value="TVS92123.1"/>
    <property type="molecule type" value="Genomic_DNA"/>
</dbReference>
<comment type="caution">
    <text evidence="1">The sequence shown here is derived from an EMBL/GenBank/DDBJ whole genome shotgun (WGS) entry which is preliminary data.</text>
</comment>
<organism evidence="1 2">
    <name type="scientific">Mycobacterium helveticum</name>
    <dbReference type="NCBI Taxonomy" id="2592811"/>
    <lineage>
        <taxon>Bacteria</taxon>
        <taxon>Bacillati</taxon>
        <taxon>Actinomycetota</taxon>
        <taxon>Actinomycetes</taxon>
        <taxon>Mycobacteriales</taxon>
        <taxon>Mycobacteriaceae</taxon>
        <taxon>Mycobacterium</taxon>
    </lineage>
</organism>
<reference evidence="1 2" key="1">
    <citation type="submission" date="2019-07" db="EMBL/GenBank/DDBJ databases">
        <title>New Mycobacterium species.</title>
        <authorList>
            <person name="Tortoli E."/>
            <person name="Ghielmetti G."/>
            <person name="Friedel U."/>
            <person name="Trovato A."/>
        </authorList>
    </citation>
    <scope>NUCLEOTIDE SEQUENCE [LARGE SCALE GENOMIC DNA]</scope>
    <source>
        <strain evidence="1 2">16-83</strain>
    </source>
</reference>
<name>A0A557Y0N6_9MYCO</name>
<dbReference type="SUPFAM" id="SSF53901">
    <property type="entry name" value="Thiolase-like"/>
    <property type="match status" value="1"/>
</dbReference>
<evidence type="ECO:0000313" key="2">
    <source>
        <dbReference type="Proteomes" id="UP000320513"/>
    </source>
</evidence>
<dbReference type="Proteomes" id="UP000320513">
    <property type="component" value="Unassembled WGS sequence"/>
</dbReference>
<dbReference type="AlphaFoldDB" id="A0A557Y0N6"/>
<protein>
    <submittedName>
        <fullName evidence="1">Thiolase</fullName>
    </submittedName>
</protein>